<keyword evidence="3" id="KW-1185">Reference proteome</keyword>
<feature type="compositionally biased region" description="Basic and acidic residues" evidence="1">
    <location>
        <begin position="92"/>
        <end position="110"/>
    </location>
</feature>
<sequence length="152" mass="17857">MPWMTSRGQPLPRRRRSPSSSGRRGRAYTPPRSRSRDDLYDPDPRDFPHSREPRYDDFRSRDRPHADPRAHYRSRDPRDAGSRSGDPQYDGRLIEEALRKKSGERGRPYKEEEETYYPPAPPPYSENDSQSSSSRERRLKKNLALSRESLVV</sequence>
<dbReference type="GO" id="GO:1904274">
    <property type="term" value="P:tricellular tight junction assembly"/>
    <property type="evidence" value="ECO:0007669"/>
    <property type="project" value="TreeGrafter"/>
</dbReference>
<feature type="region of interest" description="Disordered" evidence="1">
    <location>
        <begin position="1"/>
        <end position="152"/>
    </location>
</feature>
<gene>
    <name evidence="2" type="ORF">TREES_T100004867</name>
</gene>
<evidence type="ECO:0000313" key="3">
    <source>
        <dbReference type="Proteomes" id="UP000011518"/>
    </source>
</evidence>
<dbReference type="GO" id="GO:0005886">
    <property type="term" value="C:plasma membrane"/>
    <property type="evidence" value="ECO:0007669"/>
    <property type="project" value="TreeGrafter"/>
</dbReference>
<dbReference type="AlphaFoldDB" id="L8Y4P0"/>
<dbReference type="STRING" id="246437.L8Y4P0"/>
<dbReference type="PANTHER" id="PTHR15923">
    <property type="entry name" value="TRANSMEMBRANE AND IMMUNOGLOBULIN DOMAIN-CONTAINING PROTEIN"/>
    <property type="match status" value="1"/>
</dbReference>
<dbReference type="GO" id="GO:0060856">
    <property type="term" value="P:establishment of blood-brain barrier"/>
    <property type="evidence" value="ECO:0007669"/>
    <property type="project" value="TreeGrafter"/>
</dbReference>
<feature type="compositionally biased region" description="Basic and acidic residues" evidence="1">
    <location>
        <begin position="34"/>
        <end position="81"/>
    </location>
</feature>
<evidence type="ECO:0000313" key="2">
    <source>
        <dbReference type="EMBL" id="ELV09356.1"/>
    </source>
</evidence>
<evidence type="ECO:0000256" key="1">
    <source>
        <dbReference type="SAM" id="MobiDB-lite"/>
    </source>
</evidence>
<dbReference type="InterPro" id="IPR051874">
    <property type="entry name" value="Ig-like_domain-LISCH7"/>
</dbReference>
<dbReference type="EMBL" id="KB370713">
    <property type="protein sequence ID" value="ELV09356.1"/>
    <property type="molecule type" value="Genomic_DNA"/>
</dbReference>
<reference evidence="3" key="1">
    <citation type="submission" date="2012-07" db="EMBL/GenBank/DDBJ databases">
        <title>Genome of the Chinese tree shrew, a rising model animal genetically related to primates.</title>
        <authorList>
            <person name="Zhang G."/>
            <person name="Fan Y."/>
            <person name="Yao Y."/>
            <person name="Huang Z."/>
        </authorList>
    </citation>
    <scope>NUCLEOTIDE SEQUENCE [LARGE SCALE GENOMIC DNA]</scope>
</reference>
<keyword evidence="2" id="KW-0675">Receptor</keyword>
<accession>L8Y4P0</accession>
<dbReference type="PANTHER" id="PTHR15923:SF1">
    <property type="entry name" value="LIPOLYSIS-STIMULATED LIPOPROTEIN RECEPTOR"/>
    <property type="match status" value="1"/>
</dbReference>
<proteinExistence type="predicted"/>
<organism evidence="2 3">
    <name type="scientific">Tupaia chinensis</name>
    <name type="common">Chinese tree shrew</name>
    <name type="synonym">Tupaia belangeri chinensis</name>
    <dbReference type="NCBI Taxonomy" id="246437"/>
    <lineage>
        <taxon>Eukaryota</taxon>
        <taxon>Metazoa</taxon>
        <taxon>Chordata</taxon>
        <taxon>Craniata</taxon>
        <taxon>Vertebrata</taxon>
        <taxon>Euteleostomi</taxon>
        <taxon>Mammalia</taxon>
        <taxon>Eutheria</taxon>
        <taxon>Euarchontoglires</taxon>
        <taxon>Scandentia</taxon>
        <taxon>Tupaiidae</taxon>
        <taxon>Tupaia</taxon>
    </lineage>
</organism>
<dbReference type="Proteomes" id="UP000011518">
    <property type="component" value="Unassembled WGS sequence"/>
</dbReference>
<keyword evidence="2" id="KW-0449">Lipoprotein</keyword>
<dbReference type="GO" id="GO:0061689">
    <property type="term" value="C:tricellular tight junction"/>
    <property type="evidence" value="ECO:0007669"/>
    <property type="project" value="TreeGrafter"/>
</dbReference>
<protein>
    <submittedName>
        <fullName evidence="2">Lipolysis-stimulated lipoprotein receptor</fullName>
    </submittedName>
</protein>
<reference evidence="3" key="2">
    <citation type="journal article" date="2013" name="Nat. Commun.">
        <title>Genome of the Chinese tree shrew.</title>
        <authorList>
            <person name="Fan Y."/>
            <person name="Huang Z.Y."/>
            <person name="Cao C.C."/>
            <person name="Chen C.S."/>
            <person name="Chen Y.X."/>
            <person name="Fan D.D."/>
            <person name="He J."/>
            <person name="Hou H.L."/>
            <person name="Hu L."/>
            <person name="Hu X.T."/>
            <person name="Jiang X.T."/>
            <person name="Lai R."/>
            <person name="Lang Y.S."/>
            <person name="Liang B."/>
            <person name="Liao S.G."/>
            <person name="Mu D."/>
            <person name="Ma Y.Y."/>
            <person name="Niu Y.Y."/>
            <person name="Sun X.Q."/>
            <person name="Xia J.Q."/>
            <person name="Xiao J."/>
            <person name="Xiong Z.Q."/>
            <person name="Xu L."/>
            <person name="Yang L."/>
            <person name="Zhang Y."/>
            <person name="Zhao W."/>
            <person name="Zhao X.D."/>
            <person name="Zheng Y.T."/>
            <person name="Zhou J.M."/>
            <person name="Zhu Y.B."/>
            <person name="Zhang G.J."/>
            <person name="Wang J."/>
            <person name="Yao Y.G."/>
        </authorList>
    </citation>
    <scope>NUCLEOTIDE SEQUENCE [LARGE SCALE GENOMIC DNA]</scope>
</reference>
<name>L8Y4P0_TUPCH</name>
<feature type="compositionally biased region" description="Low complexity" evidence="1">
    <location>
        <begin position="1"/>
        <end position="11"/>
    </location>
</feature>
<dbReference type="InParanoid" id="L8Y4P0"/>